<organism evidence="10 11">
    <name type="scientific">Eeniella nana</name>
    <name type="common">Yeast</name>
    <name type="synonym">Brettanomyces nanus</name>
    <dbReference type="NCBI Taxonomy" id="13502"/>
    <lineage>
        <taxon>Eukaryota</taxon>
        <taxon>Fungi</taxon>
        <taxon>Dikarya</taxon>
        <taxon>Ascomycota</taxon>
        <taxon>Saccharomycotina</taxon>
        <taxon>Pichiomycetes</taxon>
        <taxon>Pichiales</taxon>
        <taxon>Pichiaceae</taxon>
        <taxon>Brettanomyces</taxon>
    </lineage>
</organism>
<sequence>MTSETSPLIGIPTYKRKRPLFIAALVVAGLLLVLQIKFSDTHKYPPPPKIPAHIPFIGGPTWQVNNNDTVVATHGAVASDLERCSDLGVSILQKGGSAADAAVTTCLCIGALDTMFSSGIGGGAFITSKLAGTDTDAISIDAREMAPAAASRDMFQGREIASKYGGLAVAIPGELRGLYTLYKEHGSGNLTWPELITPVADIVRHGWKVSKHLALAFEIQEPAIRFYRKDWQFAFNSNGKLKQAGDWISRPALADTLDAVARNGSDAIFYDPNGRIAQSLAAKTRETSGILTAEDFSFYRAVVEPAVAFKGFSSRNLTVYTANGSSSGVALLAGLALADGFDEVNGTDFEAVPTQRLVESMKWLASVRTHLGDVGVFNTNATARQEHCERYSQFLTTQWIGRTREKIRDDRTLPSWKDYEPAYQANDPHGTSSLSVVDSWNNAVTITTTVNLLFGSVVHDPVTGIILNNEMDDFSIPTTQNAFDLRPSVYNYIEPLKRPLSSSAQTIVYDPATGRVDLVIGAAGGSRIPTAILQALIRIYHYDMNITDTIAFPRLHHQLIPEVLYVEDPLNTEMVKQMQLRGHTVEDVTHMTAMNGIRIKHGKLYAQSDYWRKLGIAAGY</sequence>
<dbReference type="Proteomes" id="UP000662931">
    <property type="component" value="Chromosome 4"/>
</dbReference>
<protein>
    <recommendedName>
        <fullName evidence="8">Glutathione hydrolase</fullName>
        <ecNumber evidence="8">2.3.2.2</ecNumber>
        <ecNumber evidence="8">3.4.19.13</ecNumber>
    </recommendedName>
    <alternativeName>
        <fullName evidence="8">Gamma-glutamyltransferase</fullName>
    </alternativeName>
    <alternativeName>
        <fullName evidence="8">Gamma-glutamyltranspeptidase</fullName>
    </alternativeName>
</protein>
<dbReference type="InterPro" id="IPR043138">
    <property type="entry name" value="GGT_lsub"/>
</dbReference>
<dbReference type="RefSeq" id="XP_038780215.1">
    <property type="nucleotide sequence ID" value="XM_038924287.1"/>
</dbReference>
<dbReference type="PANTHER" id="PTHR11686:SF9">
    <property type="entry name" value="RE13973P"/>
    <property type="match status" value="1"/>
</dbReference>
<feature type="binding site" evidence="7">
    <location>
        <position position="473"/>
    </location>
    <ligand>
        <name>L-glutamate</name>
        <dbReference type="ChEBI" id="CHEBI:29985"/>
    </ligand>
</feature>
<feature type="binding site" evidence="7">
    <location>
        <position position="525"/>
    </location>
    <ligand>
        <name>L-glutamate</name>
        <dbReference type="ChEBI" id="CHEBI:29985"/>
    </ligand>
</feature>
<keyword evidence="9" id="KW-0472">Membrane</keyword>
<evidence type="ECO:0000256" key="4">
    <source>
        <dbReference type="ARBA" id="ARBA00009381"/>
    </source>
</evidence>
<keyword evidence="9" id="KW-1133">Transmembrane helix</keyword>
<feature type="binding site" evidence="7">
    <location>
        <begin position="449"/>
        <end position="451"/>
    </location>
    <ligand>
        <name>L-glutamate</name>
        <dbReference type="ChEBI" id="CHEBI:29985"/>
    </ligand>
</feature>
<dbReference type="OrthoDB" id="1081007at2759"/>
<dbReference type="PRINTS" id="PR01210">
    <property type="entry name" value="GGTRANSPTASE"/>
</dbReference>
<evidence type="ECO:0000313" key="11">
    <source>
        <dbReference type="Proteomes" id="UP000662931"/>
    </source>
</evidence>
<evidence type="ECO:0000256" key="9">
    <source>
        <dbReference type="SAM" id="Phobius"/>
    </source>
</evidence>
<dbReference type="Gene3D" id="1.10.246.130">
    <property type="match status" value="1"/>
</dbReference>
<evidence type="ECO:0000256" key="2">
    <source>
        <dbReference type="ARBA" id="ARBA00001089"/>
    </source>
</evidence>
<evidence type="ECO:0000313" key="10">
    <source>
        <dbReference type="EMBL" id="QPG76650.1"/>
    </source>
</evidence>
<dbReference type="EC" id="3.4.19.13" evidence="8"/>
<keyword evidence="11" id="KW-1185">Reference proteome</keyword>
<feature type="binding site" evidence="7">
    <location>
        <position position="143"/>
    </location>
    <ligand>
        <name>L-glutamate</name>
        <dbReference type="ChEBI" id="CHEBI:29985"/>
    </ligand>
</feature>
<comment type="catalytic activity">
    <reaction evidence="5 8">
        <text>an N-terminal (5-L-glutamyl)-[peptide] + an alpha-amino acid = 5-L-glutamyl amino acid + an N-terminal L-alpha-aminoacyl-[peptide]</text>
        <dbReference type="Rhea" id="RHEA:23904"/>
        <dbReference type="Rhea" id="RHEA-COMP:9780"/>
        <dbReference type="Rhea" id="RHEA-COMP:9795"/>
        <dbReference type="ChEBI" id="CHEBI:77644"/>
        <dbReference type="ChEBI" id="CHEBI:78597"/>
        <dbReference type="ChEBI" id="CHEBI:78599"/>
        <dbReference type="ChEBI" id="CHEBI:78608"/>
        <dbReference type="EC" id="2.3.2.2"/>
    </reaction>
</comment>
<dbReference type="GO" id="GO:0000324">
    <property type="term" value="C:fungal-type vacuole"/>
    <property type="evidence" value="ECO:0007669"/>
    <property type="project" value="TreeGrafter"/>
</dbReference>
<dbReference type="GO" id="GO:0005886">
    <property type="term" value="C:plasma membrane"/>
    <property type="evidence" value="ECO:0007669"/>
    <property type="project" value="TreeGrafter"/>
</dbReference>
<gene>
    <name evidence="10" type="ORF">FOA43_004042</name>
</gene>
<dbReference type="UniPathway" id="UPA00204"/>
<accession>A0A875RQD9</accession>
<dbReference type="EMBL" id="CP064815">
    <property type="protein sequence ID" value="QPG76650.1"/>
    <property type="molecule type" value="Genomic_DNA"/>
</dbReference>
<dbReference type="InterPro" id="IPR043137">
    <property type="entry name" value="GGT_ssub_C"/>
</dbReference>
<dbReference type="Pfam" id="PF01019">
    <property type="entry name" value="G_glu_transpept"/>
    <property type="match status" value="1"/>
</dbReference>
<feature type="transmembrane region" description="Helical" evidence="9">
    <location>
        <begin position="20"/>
        <end position="38"/>
    </location>
</feature>
<evidence type="ECO:0000256" key="8">
    <source>
        <dbReference type="RuleBase" id="RU368068"/>
    </source>
</evidence>
<feature type="binding site" evidence="7">
    <location>
        <begin position="501"/>
        <end position="502"/>
    </location>
    <ligand>
        <name>L-glutamate</name>
        <dbReference type="ChEBI" id="CHEBI:29985"/>
    </ligand>
</feature>
<dbReference type="GeneID" id="62197442"/>
<dbReference type="Gene3D" id="3.60.20.40">
    <property type="match status" value="1"/>
</dbReference>
<dbReference type="GO" id="GO:0103068">
    <property type="term" value="F:leukotriene C4 gamma-glutamyl transferase activity"/>
    <property type="evidence" value="ECO:0007669"/>
    <property type="project" value="UniProtKB-EC"/>
</dbReference>
<dbReference type="GO" id="GO:0006751">
    <property type="term" value="P:glutathione catabolic process"/>
    <property type="evidence" value="ECO:0007669"/>
    <property type="project" value="UniProtKB-UniRule"/>
</dbReference>
<keyword evidence="8" id="KW-0808">Transferase</keyword>
<dbReference type="PANTHER" id="PTHR11686">
    <property type="entry name" value="GAMMA GLUTAMYL TRANSPEPTIDASE"/>
    <property type="match status" value="1"/>
</dbReference>
<dbReference type="FunFam" id="3.60.20.40:FF:000001">
    <property type="entry name" value="Gamma-glutamyltranspeptidase 1"/>
    <property type="match status" value="1"/>
</dbReference>
<dbReference type="InterPro" id="IPR000101">
    <property type="entry name" value="GGT_peptidase"/>
</dbReference>
<keyword evidence="8" id="KW-0378">Hydrolase</keyword>
<evidence type="ECO:0000256" key="1">
    <source>
        <dbReference type="ARBA" id="ARBA00001049"/>
    </source>
</evidence>
<proteinExistence type="inferred from homology"/>
<evidence type="ECO:0000256" key="7">
    <source>
        <dbReference type="PIRSR" id="PIRSR600101-2"/>
    </source>
</evidence>
<name>A0A875RQD9_EENNA</name>
<comment type="function">
    <text evidence="8">Cleaves the gamma-glutamyl peptide bond of glutathione and glutathione conjugates.</text>
</comment>
<dbReference type="KEGG" id="bnn:FOA43_004042"/>
<comment type="catalytic activity">
    <reaction evidence="1 8">
        <text>an S-substituted glutathione + H2O = an S-substituted L-cysteinylglycine + L-glutamate</text>
        <dbReference type="Rhea" id="RHEA:59468"/>
        <dbReference type="ChEBI" id="CHEBI:15377"/>
        <dbReference type="ChEBI" id="CHEBI:29985"/>
        <dbReference type="ChEBI" id="CHEBI:90779"/>
        <dbReference type="ChEBI" id="CHEBI:143103"/>
        <dbReference type="EC" id="3.4.19.13"/>
    </reaction>
</comment>
<dbReference type="InterPro" id="IPR029055">
    <property type="entry name" value="Ntn_hydrolases_N"/>
</dbReference>
<comment type="catalytic activity">
    <reaction evidence="2 8">
        <text>glutathione + H2O = L-cysteinylglycine + L-glutamate</text>
        <dbReference type="Rhea" id="RHEA:28807"/>
        <dbReference type="ChEBI" id="CHEBI:15377"/>
        <dbReference type="ChEBI" id="CHEBI:29985"/>
        <dbReference type="ChEBI" id="CHEBI:57925"/>
        <dbReference type="ChEBI" id="CHEBI:61694"/>
        <dbReference type="EC" id="3.4.19.13"/>
    </reaction>
</comment>
<evidence type="ECO:0000256" key="5">
    <source>
        <dbReference type="ARBA" id="ARBA00047417"/>
    </source>
</evidence>
<dbReference type="SUPFAM" id="SSF56235">
    <property type="entry name" value="N-terminal nucleophile aminohydrolases (Ntn hydrolases)"/>
    <property type="match status" value="1"/>
</dbReference>
<dbReference type="GO" id="GO:0036374">
    <property type="term" value="F:glutathione hydrolase activity"/>
    <property type="evidence" value="ECO:0007669"/>
    <property type="project" value="UniProtKB-UniRule"/>
</dbReference>
<dbReference type="EC" id="2.3.2.2" evidence="8"/>
<comment type="similarity">
    <text evidence="4">Belongs to the gamma-glutamyltransferase family.</text>
</comment>
<comment type="pathway">
    <text evidence="3 8">Sulfur metabolism; glutathione metabolism.</text>
</comment>
<keyword evidence="9" id="KW-0812">Transmembrane</keyword>
<evidence type="ECO:0000256" key="6">
    <source>
        <dbReference type="PIRSR" id="PIRSR600101-1"/>
    </source>
</evidence>
<reference evidence="10" key="1">
    <citation type="submission" date="2020-10" db="EMBL/GenBank/DDBJ databases">
        <authorList>
            <person name="Roach M.J.R."/>
        </authorList>
    </citation>
    <scope>NUCLEOTIDE SEQUENCE</scope>
    <source>
        <strain evidence="10">CBS 1945</strain>
    </source>
</reference>
<feature type="active site" description="Nucleophile" evidence="6">
    <location>
        <position position="431"/>
    </location>
</feature>
<evidence type="ECO:0000256" key="3">
    <source>
        <dbReference type="ARBA" id="ARBA00005115"/>
    </source>
</evidence>
<keyword evidence="8" id="KW-0012">Acyltransferase</keyword>
<dbReference type="NCBIfam" id="TIGR00066">
    <property type="entry name" value="g_glut_trans"/>
    <property type="match status" value="1"/>
</dbReference>
<dbReference type="AlphaFoldDB" id="A0A875RQD9"/>